<dbReference type="InterPro" id="IPR007627">
    <property type="entry name" value="RNA_pol_sigma70_r2"/>
</dbReference>
<keyword evidence="4" id="KW-0804">Transcription</keyword>
<keyword evidence="2" id="KW-0805">Transcription regulation</keyword>
<dbReference type="GO" id="GO:0006352">
    <property type="term" value="P:DNA-templated transcription initiation"/>
    <property type="evidence" value="ECO:0007669"/>
    <property type="project" value="InterPro"/>
</dbReference>
<dbReference type="SUPFAM" id="SSF88946">
    <property type="entry name" value="Sigma2 domain of RNA polymerase sigma factors"/>
    <property type="match status" value="1"/>
</dbReference>
<organism evidence="7">
    <name type="scientific">termite gut metagenome</name>
    <dbReference type="NCBI Taxonomy" id="433724"/>
    <lineage>
        <taxon>unclassified sequences</taxon>
        <taxon>metagenomes</taxon>
        <taxon>organismal metagenomes</taxon>
    </lineage>
</organism>
<evidence type="ECO:0000259" key="6">
    <source>
        <dbReference type="Pfam" id="PF08281"/>
    </source>
</evidence>
<dbReference type="PANTHER" id="PTHR43133:SF25">
    <property type="entry name" value="RNA POLYMERASE SIGMA FACTOR RFAY-RELATED"/>
    <property type="match status" value="1"/>
</dbReference>
<feature type="domain" description="RNA polymerase sigma factor 70 region 4 type 2" evidence="6">
    <location>
        <begin position="108"/>
        <end position="159"/>
    </location>
</feature>
<comment type="similarity">
    <text evidence="1">Belongs to the sigma-70 factor family. ECF subfamily.</text>
</comment>
<proteinExistence type="inferred from homology"/>
<comment type="caution">
    <text evidence="7">The sequence shown here is derived from an EMBL/GenBank/DDBJ whole genome shotgun (WGS) entry which is preliminary data.</text>
</comment>
<evidence type="ECO:0000256" key="4">
    <source>
        <dbReference type="ARBA" id="ARBA00023163"/>
    </source>
</evidence>
<dbReference type="InterPro" id="IPR039425">
    <property type="entry name" value="RNA_pol_sigma-70-like"/>
</dbReference>
<dbReference type="Gene3D" id="1.10.1740.10">
    <property type="match status" value="1"/>
</dbReference>
<dbReference type="InterPro" id="IPR036388">
    <property type="entry name" value="WH-like_DNA-bd_sf"/>
</dbReference>
<evidence type="ECO:0000259" key="5">
    <source>
        <dbReference type="Pfam" id="PF04542"/>
    </source>
</evidence>
<dbReference type="SUPFAM" id="SSF88659">
    <property type="entry name" value="Sigma3 and sigma4 domains of RNA polymerase sigma factors"/>
    <property type="match status" value="1"/>
</dbReference>
<evidence type="ECO:0000256" key="3">
    <source>
        <dbReference type="ARBA" id="ARBA00023082"/>
    </source>
</evidence>
<dbReference type="GO" id="GO:0016987">
    <property type="term" value="F:sigma factor activity"/>
    <property type="evidence" value="ECO:0007669"/>
    <property type="project" value="UniProtKB-KW"/>
</dbReference>
<dbReference type="InterPro" id="IPR013324">
    <property type="entry name" value="RNA_pol_sigma_r3/r4-like"/>
</dbReference>
<dbReference type="GO" id="GO:0003677">
    <property type="term" value="F:DNA binding"/>
    <property type="evidence" value="ECO:0007669"/>
    <property type="project" value="InterPro"/>
</dbReference>
<dbReference type="Pfam" id="PF08281">
    <property type="entry name" value="Sigma70_r4_2"/>
    <property type="match status" value="1"/>
</dbReference>
<dbReference type="InterPro" id="IPR013249">
    <property type="entry name" value="RNA_pol_sigma70_r4_t2"/>
</dbReference>
<sequence length="168" mass="19919">MKTAISFRENLENAQKDLFRYAYHLTFDREDALDLLQDASLRALDNEEKFIPGTNFKFWMVAIIHNLFCNNYHKREFERRHVTHPENLYLLNLAEDSVYSTDRAYDLKEIVRTLGRLPGKYRIAFSMYASGFKYSEIAQKLRIPVGTVKSRIFIARRNLQAELKEFVQ</sequence>
<gene>
    <name evidence="7" type="ORF">EZS27_009175</name>
</gene>
<dbReference type="InterPro" id="IPR014284">
    <property type="entry name" value="RNA_pol_sigma-70_dom"/>
</dbReference>
<evidence type="ECO:0000256" key="1">
    <source>
        <dbReference type="ARBA" id="ARBA00010641"/>
    </source>
</evidence>
<dbReference type="PANTHER" id="PTHR43133">
    <property type="entry name" value="RNA POLYMERASE ECF-TYPE SIGMA FACTO"/>
    <property type="match status" value="1"/>
</dbReference>
<keyword evidence="3" id="KW-0731">Sigma factor</keyword>
<dbReference type="AlphaFoldDB" id="A0A5J4SAG3"/>
<evidence type="ECO:0000313" key="7">
    <source>
        <dbReference type="EMBL" id="KAA6343109.1"/>
    </source>
</evidence>
<protein>
    <submittedName>
        <fullName evidence="7">ECF RNA polymerase sigma factor EcfG</fullName>
    </submittedName>
</protein>
<evidence type="ECO:0000256" key="2">
    <source>
        <dbReference type="ARBA" id="ARBA00023015"/>
    </source>
</evidence>
<dbReference type="Pfam" id="PF04542">
    <property type="entry name" value="Sigma70_r2"/>
    <property type="match status" value="1"/>
</dbReference>
<feature type="domain" description="RNA polymerase sigma-70 region 2" evidence="5">
    <location>
        <begin position="15"/>
        <end position="75"/>
    </location>
</feature>
<dbReference type="NCBIfam" id="TIGR02937">
    <property type="entry name" value="sigma70-ECF"/>
    <property type="match status" value="1"/>
</dbReference>
<name>A0A5J4SAG3_9ZZZZ</name>
<dbReference type="Gene3D" id="1.10.10.10">
    <property type="entry name" value="Winged helix-like DNA-binding domain superfamily/Winged helix DNA-binding domain"/>
    <property type="match status" value="1"/>
</dbReference>
<dbReference type="EMBL" id="SNRY01000287">
    <property type="protein sequence ID" value="KAA6343109.1"/>
    <property type="molecule type" value="Genomic_DNA"/>
</dbReference>
<reference evidence="7" key="1">
    <citation type="submission" date="2019-03" db="EMBL/GenBank/DDBJ databases">
        <title>Single cell metagenomics reveals metabolic interactions within the superorganism composed of flagellate Streblomastix strix and complex community of Bacteroidetes bacteria on its surface.</title>
        <authorList>
            <person name="Treitli S.C."/>
            <person name="Kolisko M."/>
            <person name="Husnik F."/>
            <person name="Keeling P."/>
            <person name="Hampl V."/>
        </authorList>
    </citation>
    <scope>NUCLEOTIDE SEQUENCE</scope>
    <source>
        <strain evidence="7">STM</strain>
    </source>
</reference>
<accession>A0A5J4SAG3</accession>
<dbReference type="InterPro" id="IPR013325">
    <property type="entry name" value="RNA_pol_sigma_r2"/>
</dbReference>